<dbReference type="EMBL" id="JACMSC010000018">
    <property type="protein sequence ID" value="KAG6475638.1"/>
    <property type="molecule type" value="Genomic_DNA"/>
</dbReference>
<dbReference type="Gene3D" id="3.30.70.330">
    <property type="match status" value="2"/>
</dbReference>
<evidence type="ECO:0000256" key="3">
    <source>
        <dbReference type="PROSITE-ProRule" id="PRU00176"/>
    </source>
</evidence>
<evidence type="ECO:0000313" key="6">
    <source>
        <dbReference type="Proteomes" id="UP000734854"/>
    </source>
</evidence>
<evidence type="ECO:0000259" key="4">
    <source>
        <dbReference type="PROSITE" id="PS50102"/>
    </source>
</evidence>
<dbReference type="GO" id="GO:0003729">
    <property type="term" value="F:mRNA binding"/>
    <property type="evidence" value="ECO:0007669"/>
    <property type="project" value="TreeGrafter"/>
</dbReference>
<proteinExistence type="predicted"/>
<reference evidence="5 6" key="1">
    <citation type="submission" date="2020-08" db="EMBL/GenBank/DDBJ databases">
        <title>Plant Genome Project.</title>
        <authorList>
            <person name="Zhang R.-G."/>
        </authorList>
    </citation>
    <scope>NUCLEOTIDE SEQUENCE [LARGE SCALE GENOMIC DNA]</scope>
    <source>
        <tissue evidence="5">Rhizome</tissue>
    </source>
</reference>
<dbReference type="GO" id="GO:0006417">
    <property type="term" value="P:regulation of translation"/>
    <property type="evidence" value="ECO:0007669"/>
    <property type="project" value="TreeGrafter"/>
</dbReference>
<dbReference type="PANTHER" id="PTHR48032:SF12">
    <property type="entry name" value="RRM DOMAIN-CONTAINING PROTEIN"/>
    <property type="match status" value="1"/>
</dbReference>
<evidence type="ECO:0000256" key="2">
    <source>
        <dbReference type="ARBA" id="ARBA00022884"/>
    </source>
</evidence>
<keyword evidence="1" id="KW-0677">Repeat</keyword>
<dbReference type="Pfam" id="PF00076">
    <property type="entry name" value="RRM_1"/>
    <property type="match status" value="2"/>
</dbReference>
<keyword evidence="2 3" id="KW-0694">RNA-binding</keyword>
<dbReference type="SMART" id="SM00360">
    <property type="entry name" value="RRM"/>
    <property type="match status" value="2"/>
</dbReference>
<dbReference type="InterPro" id="IPR035979">
    <property type="entry name" value="RBD_domain_sf"/>
</dbReference>
<dbReference type="PROSITE" id="PS50102">
    <property type="entry name" value="RRM"/>
    <property type="match status" value="2"/>
</dbReference>
<dbReference type="AlphaFoldDB" id="A0A8J5KCU6"/>
<feature type="domain" description="RRM" evidence="4">
    <location>
        <begin position="194"/>
        <end position="272"/>
    </location>
</feature>
<accession>A0A8J5KCU6</accession>
<dbReference type="InterPro" id="IPR012677">
    <property type="entry name" value="Nucleotide-bd_a/b_plait_sf"/>
</dbReference>
<gene>
    <name evidence="5" type="ORF">ZIOFF_064867</name>
</gene>
<evidence type="ECO:0000313" key="5">
    <source>
        <dbReference type="EMBL" id="KAG6475638.1"/>
    </source>
</evidence>
<dbReference type="InterPro" id="IPR000504">
    <property type="entry name" value="RRM_dom"/>
</dbReference>
<comment type="caution">
    <text evidence="5">The sequence shown here is derived from an EMBL/GenBank/DDBJ whole genome shotgun (WGS) entry which is preliminary data.</text>
</comment>
<keyword evidence="6" id="KW-1185">Reference proteome</keyword>
<organism evidence="5 6">
    <name type="scientific">Zingiber officinale</name>
    <name type="common">Ginger</name>
    <name type="synonym">Amomum zingiber</name>
    <dbReference type="NCBI Taxonomy" id="94328"/>
    <lineage>
        <taxon>Eukaryota</taxon>
        <taxon>Viridiplantae</taxon>
        <taxon>Streptophyta</taxon>
        <taxon>Embryophyta</taxon>
        <taxon>Tracheophyta</taxon>
        <taxon>Spermatophyta</taxon>
        <taxon>Magnoliopsida</taxon>
        <taxon>Liliopsida</taxon>
        <taxon>Zingiberales</taxon>
        <taxon>Zingiberaceae</taxon>
        <taxon>Zingiber</taxon>
    </lineage>
</organism>
<sequence length="534" mass="60254">MSTCRSGCVLNEFGRRASPRIPWAQSETKSLECENDDEGRDELPMEFDWVAASKMEIQPGTAECIMHYDPNKQTSNMEGRSTRQEEYKFSRVYLPHQQHCMRQHEQDGQQSAPHVCLLSVFVTGKKLSPFFMYCWSGRWKKAKGEDMRSGKRYDDHGGCWDFLRSASASALAGKEMSRPPAAAVGARSWEPDRGKLFVGGLASDTREEVLADYFARYGEVKEAVVIRDRVTGNARGFGFVKFADPQVSESALKEDKKHVIRGRTVTVRRAALRRQLHQNREFMNPDQNGQFIRSVEENGDRGFYNVHSTSTKKIFIGGLPDNVDQHDLRSYFEKFGAVVDAVVMFDGITRRSRGFGFITFSSEESVAMVLQNSHHELNGKLVEVKIATPKDDRKNAINRHDHDYHIAREDQRGARGPFYGPHPGYLYPNYGYYGYVNYVAQPFPPYAYGGQVGGVYSPTGLHAIQYGGLMSIPPNSWNNSKRISGQIMHPDVVKRSGEDSMSIIDNENQNNLDVEDQIGAMAGLDLEDVQCDAH</sequence>
<dbReference type="PANTHER" id="PTHR48032">
    <property type="entry name" value="RNA-BINDING PROTEIN MUSASHI HOMOLOG RBP6"/>
    <property type="match status" value="1"/>
</dbReference>
<evidence type="ECO:0000256" key="1">
    <source>
        <dbReference type="ARBA" id="ARBA00022737"/>
    </source>
</evidence>
<dbReference type="Proteomes" id="UP000734854">
    <property type="component" value="Unassembled WGS sequence"/>
</dbReference>
<name>A0A8J5KCU6_ZINOF</name>
<feature type="domain" description="RRM" evidence="4">
    <location>
        <begin position="312"/>
        <end position="389"/>
    </location>
</feature>
<protein>
    <recommendedName>
        <fullName evidence="4">RRM domain-containing protein</fullName>
    </recommendedName>
</protein>
<dbReference type="SUPFAM" id="SSF54928">
    <property type="entry name" value="RNA-binding domain, RBD"/>
    <property type="match status" value="2"/>
</dbReference>